<keyword evidence="4 7" id="KW-1133">Transmembrane helix</keyword>
<feature type="transmembrane region" description="Helical" evidence="7">
    <location>
        <begin position="532"/>
        <end position="555"/>
    </location>
</feature>
<evidence type="ECO:0000256" key="3">
    <source>
        <dbReference type="ARBA" id="ARBA00022692"/>
    </source>
</evidence>
<name>A0ABP1FGF6_9CHLO</name>
<keyword evidence="5 7" id="KW-0472">Membrane</keyword>
<feature type="transmembrane region" description="Helical" evidence="7">
    <location>
        <begin position="12"/>
        <end position="33"/>
    </location>
</feature>
<evidence type="ECO:0000256" key="2">
    <source>
        <dbReference type="ARBA" id="ARBA00009142"/>
    </source>
</evidence>
<evidence type="ECO:0000256" key="5">
    <source>
        <dbReference type="ARBA" id="ARBA00023136"/>
    </source>
</evidence>
<dbReference type="EMBL" id="CAXHTA020000001">
    <property type="protein sequence ID" value="CAL5218926.1"/>
    <property type="molecule type" value="Genomic_DNA"/>
</dbReference>
<feature type="transmembrane region" description="Helical" evidence="7">
    <location>
        <begin position="469"/>
        <end position="489"/>
    </location>
</feature>
<dbReference type="PANTHER" id="PTHR14255:SF3">
    <property type="entry name" value="SULFITE EXPORTER TAUE_SAFE FAMILY PROTEIN 5-RELATED"/>
    <property type="match status" value="1"/>
</dbReference>
<feature type="compositionally biased region" description="Low complexity" evidence="6">
    <location>
        <begin position="277"/>
        <end position="292"/>
    </location>
</feature>
<feature type="transmembrane region" description="Helical" evidence="7">
    <location>
        <begin position="561"/>
        <end position="583"/>
    </location>
</feature>
<evidence type="ECO:0000256" key="4">
    <source>
        <dbReference type="ARBA" id="ARBA00022989"/>
    </source>
</evidence>
<evidence type="ECO:0000256" key="7">
    <source>
        <dbReference type="SAM" id="Phobius"/>
    </source>
</evidence>
<dbReference type="Pfam" id="PF01925">
    <property type="entry name" value="TauE"/>
    <property type="match status" value="2"/>
</dbReference>
<proteinExistence type="inferred from homology"/>
<keyword evidence="3 7" id="KW-0812">Transmembrane</keyword>
<evidence type="ECO:0000256" key="1">
    <source>
        <dbReference type="ARBA" id="ARBA00004141"/>
    </source>
</evidence>
<comment type="caution">
    <text evidence="8">The sequence shown here is derived from an EMBL/GenBank/DDBJ whole genome shotgun (WGS) entry which is preliminary data.</text>
</comment>
<reference evidence="8 9" key="1">
    <citation type="submission" date="2024-06" db="EMBL/GenBank/DDBJ databases">
        <authorList>
            <person name="Kraege A."/>
            <person name="Thomma B."/>
        </authorList>
    </citation>
    <scope>NUCLEOTIDE SEQUENCE [LARGE SCALE GENOMIC DNA]</scope>
</reference>
<feature type="region of interest" description="Disordered" evidence="6">
    <location>
        <begin position="204"/>
        <end position="252"/>
    </location>
</feature>
<protein>
    <submittedName>
        <fullName evidence="8">G672 protein</fullName>
    </submittedName>
</protein>
<feature type="transmembrane region" description="Helical" evidence="7">
    <location>
        <begin position="136"/>
        <end position="157"/>
    </location>
</feature>
<feature type="transmembrane region" description="Helical" evidence="7">
    <location>
        <begin position="383"/>
        <end position="403"/>
    </location>
</feature>
<evidence type="ECO:0000313" key="9">
    <source>
        <dbReference type="Proteomes" id="UP001497392"/>
    </source>
</evidence>
<dbReference type="InterPro" id="IPR002781">
    <property type="entry name" value="TM_pro_TauE-like"/>
</dbReference>
<accession>A0ABP1FGF6</accession>
<feature type="compositionally biased region" description="Basic and acidic residues" evidence="6">
    <location>
        <begin position="363"/>
        <end position="375"/>
    </location>
</feature>
<feature type="transmembrane region" description="Helical" evidence="7">
    <location>
        <begin position="105"/>
        <end position="124"/>
    </location>
</feature>
<keyword evidence="9" id="KW-1185">Reference proteome</keyword>
<organism evidence="8 9">
    <name type="scientific">Coccomyxa viridis</name>
    <dbReference type="NCBI Taxonomy" id="1274662"/>
    <lineage>
        <taxon>Eukaryota</taxon>
        <taxon>Viridiplantae</taxon>
        <taxon>Chlorophyta</taxon>
        <taxon>core chlorophytes</taxon>
        <taxon>Trebouxiophyceae</taxon>
        <taxon>Trebouxiophyceae incertae sedis</taxon>
        <taxon>Coccomyxaceae</taxon>
        <taxon>Coccomyxa</taxon>
    </lineage>
</organism>
<feature type="region of interest" description="Disordered" evidence="6">
    <location>
        <begin position="277"/>
        <end position="311"/>
    </location>
</feature>
<sequence length="609" mass="64103">MGRFLVSKTPSWAPTLVVNIAALSLASYLALVYQSAMTRRILAEAASGAEADIHRRMSDDYGKNISALVLSVVIGSIATAAGVGGGAFFVPLFNILLNFSLKGSMALSQAVIAGGAIAGVAVTLHKKHPHDPARPLMDFDIALMLLPFLLLGVSFGVLANVLFPNWLITVMLLGLLIFLTYKTGKKALSLHRCEVRYLAQREENTARHSAGQGGQGQKSGKVQRGAEPADAVRHGGTDVGTKSLKAKPATSMAASHSEVAVQADLIEERRQALALSAAGRLGSSAEQSSSGSGKIGTRQEPLDGSTTEQDLCKAEEGQRGLPAYVGSMEVDGPPNSLPAVKLGHGGGHAQQGEDSVCHADVSTPHDQHNHDGEAKEPPAWRQVAVLLFCWGVFVMFTLLLSHYPRCSVQYWAIFGVQAVACIAAEALFIHLVRNRKARQAVSSLKQPMLQSAYSEPPVWTLPKLIRSAVITLVSGAIAGLLGIGGGMIVNPLLLEFNIHPQAAAATSTLMVLFSASSAALSFGFGHQLNLHFALIFGLCCMGASLIGVLLVQRIVKRSGKASIIVFLLALVIATGVILTAGFGGRYAILDLVRHSNLAFSSLCSSSASS</sequence>
<feature type="transmembrane region" description="Helical" evidence="7">
    <location>
        <begin position="163"/>
        <end position="181"/>
    </location>
</feature>
<feature type="region of interest" description="Disordered" evidence="6">
    <location>
        <begin position="341"/>
        <end position="375"/>
    </location>
</feature>
<evidence type="ECO:0000313" key="8">
    <source>
        <dbReference type="EMBL" id="CAL5218926.1"/>
    </source>
</evidence>
<comment type="similarity">
    <text evidence="2">Belongs to the 4-toluene sulfonate uptake permease (TSUP) (TC 2.A.102) family.</text>
</comment>
<feature type="transmembrane region" description="Helical" evidence="7">
    <location>
        <begin position="409"/>
        <end position="432"/>
    </location>
</feature>
<feature type="transmembrane region" description="Helical" evidence="7">
    <location>
        <begin position="65"/>
        <end position="93"/>
    </location>
</feature>
<comment type="subcellular location">
    <subcellularLocation>
        <location evidence="1">Membrane</location>
        <topology evidence="1">Multi-pass membrane protein</topology>
    </subcellularLocation>
</comment>
<gene>
    <name evidence="8" type="primary">g672</name>
    <name evidence="8" type="ORF">VP750_LOCUS585</name>
</gene>
<dbReference type="PANTHER" id="PTHR14255">
    <property type="entry name" value="CEREBLON"/>
    <property type="match status" value="1"/>
</dbReference>
<dbReference type="Proteomes" id="UP001497392">
    <property type="component" value="Unassembled WGS sequence"/>
</dbReference>
<feature type="transmembrane region" description="Helical" evidence="7">
    <location>
        <begin position="501"/>
        <end position="525"/>
    </location>
</feature>
<evidence type="ECO:0000256" key="6">
    <source>
        <dbReference type="SAM" id="MobiDB-lite"/>
    </source>
</evidence>